<keyword evidence="13" id="KW-1185">Reference proteome</keyword>
<evidence type="ECO:0000256" key="4">
    <source>
        <dbReference type="ARBA" id="ARBA00022722"/>
    </source>
</evidence>
<evidence type="ECO:0000259" key="11">
    <source>
        <dbReference type="PROSITE" id="PS51959"/>
    </source>
</evidence>
<evidence type="ECO:0000256" key="8">
    <source>
        <dbReference type="ARBA" id="ARBA00022884"/>
    </source>
</evidence>
<protein>
    <recommendedName>
        <fullName evidence="11">EndoU domain-containing protein</fullName>
    </recommendedName>
</protein>
<dbReference type="PANTHER" id="PTHR12439">
    <property type="entry name" value="PLACENTAL PROTEIN 11-RELATED"/>
    <property type="match status" value="1"/>
</dbReference>
<dbReference type="GO" id="GO:0046872">
    <property type="term" value="F:metal ion binding"/>
    <property type="evidence" value="ECO:0007669"/>
    <property type="project" value="UniProtKB-KW"/>
</dbReference>
<keyword evidence="7" id="KW-0378">Hydrolase</keyword>
<dbReference type="AlphaFoldDB" id="A0A974SCD6"/>
<sequence length="298" mass="33093">MDFAKIWQADMEGNGLLPLIKGGSDTQKDPQKGYVIVDLNPLSGEESEAGGGNGKNQITVFKEVVIPDGKRYSYDLFRKLKNNYKSVAGKKDAVSAAEHEQIHEFLAYAAVSAPLRQARKYAEDHHQIKAGCSKEEWVETLRSIWFQPSNDGTSFFEHVFIGEQGSKWGGHQFWYSYHLNEGPNETLQKEDSNIVIKLAEAGQTGKSSLAEVITIKYTLEETNKNGDKQTLTTDISGLFVGISAEGLMALGTVAYLDGRTRIPVELNGTSFDLIMHKTGDREENPQSFYPQMKTPVHA</sequence>
<dbReference type="GO" id="GO:0016829">
    <property type="term" value="F:lyase activity"/>
    <property type="evidence" value="ECO:0007669"/>
    <property type="project" value="UniProtKB-KW"/>
</dbReference>
<evidence type="ECO:0000256" key="6">
    <source>
        <dbReference type="ARBA" id="ARBA00022759"/>
    </source>
</evidence>
<keyword evidence="4" id="KW-0540">Nuclease</keyword>
<reference evidence="12 13" key="1">
    <citation type="submission" date="2021-01" db="EMBL/GenBank/DDBJ databases">
        <title>Whole genome sequence of Paenibacillus sonchi LMG 24727 for comparative genomics.</title>
        <authorList>
            <person name="Lee G."/>
            <person name="Kim M.-J."/>
            <person name="Lim K."/>
            <person name="Shin J.-H."/>
        </authorList>
    </citation>
    <scope>NUCLEOTIDE SEQUENCE [LARGE SCALE GENOMIC DNA]</scope>
    <source>
        <strain evidence="12 13">LMG 24727</strain>
    </source>
</reference>
<proteinExistence type="inferred from homology"/>
<comment type="similarity">
    <text evidence="2">Belongs to the ENDOU family.</text>
</comment>
<dbReference type="EMBL" id="CP068595">
    <property type="protein sequence ID" value="QQZ60732.1"/>
    <property type="molecule type" value="Genomic_DNA"/>
</dbReference>
<dbReference type="RefSeq" id="WP_039836112.1">
    <property type="nucleotide sequence ID" value="NZ_CP068595.1"/>
</dbReference>
<keyword evidence="8" id="KW-0694">RNA-binding</keyword>
<comment type="subunit">
    <text evidence="3">Monomer.</text>
</comment>
<evidence type="ECO:0000256" key="5">
    <source>
        <dbReference type="ARBA" id="ARBA00022723"/>
    </source>
</evidence>
<keyword evidence="10" id="KW-0456">Lyase</keyword>
<evidence type="ECO:0000256" key="10">
    <source>
        <dbReference type="ARBA" id="ARBA00023239"/>
    </source>
</evidence>
<evidence type="ECO:0000256" key="9">
    <source>
        <dbReference type="ARBA" id="ARBA00023211"/>
    </source>
</evidence>
<accession>A0A974SCD6</accession>
<dbReference type="PANTHER" id="PTHR12439:SF11">
    <property type="entry name" value="URIDYLATE-SPECIFIC ENDORIBONUCLEASE"/>
    <property type="match status" value="1"/>
</dbReference>
<keyword evidence="6" id="KW-0255">Endonuclease</keyword>
<dbReference type="GO" id="GO:0004521">
    <property type="term" value="F:RNA endonuclease activity"/>
    <property type="evidence" value="ECO:0007669"/>
    <property type="project" value="InterPro"/>
</dbReference>
<feature type="domain" description="EndoU" evidence="11">
    <location>
        <begin position="1"/>
        <end position="294"/>
    </location>
</feature>
<evidence type="ECO:0000256" key="1">
    <source>
        <dbReference type="ARBA" id="ARBA00001936"/>
    </source>
</evidence>
<evidence type="ECO:0000256" key="3">
    <source>
        <dbReference type="ARBA" id="ARBA00011245"/>
    </source>
</evidence>
<gene>
    <name evidence="12" type="ORF">JI735_30440</name>
</gene>
<dbReference type="InterPro" id="IPR037227">
    <property type="entry name" value="EndoU-like"/>
</dbReference>
<dbReference type="Pfam" id="PF09412">
    <property type="entry name" value="XendoU"/>
    <property type="match status" value="1"/>
</dbReference>
<dbReference type="GO" id="GO:0016787">
    <property type="term" value="F:hydrolase activity"/>
    <property type="evidence" value="ECO:0007669"/>
    <property type="project" value="UniProtKB-KW"/>
</dbReference>
<name>A0A974SCD6_9BACL</name>
<dbReference type="KEGG" id="pson:JI735_30440"/>
<evidence type="ECO:0000256" key="2">
    <source>
        <dbReference type="ARBA" id="ARBA00010168"/>
    </source>
</evidence>
<dbReference type="PROSITE" id="PS51959">
    <property type="entry name" value="ENDOU"/>
    <property type="match status" value="1"/>
</dbReference>
<dbReference type="InterPro" id="IPR018998">
    <property type="entry name" value="EndoU_C"/>
</dbReference>
<dbReference type="CDD" id="cd21159">
    <property type="entry name" value="XendoU"/>
    <property type="match status" value="1"/>
</dbReference>
<evidence type="ECO:0000313" key="12">
    <source>
        <dbReference type="EMBL" id="QQZ60732.1"/>
    </source>
</evidence>
<dbReference type="SUPFAM" id="SSF142877">
    <property type="entry name" value="EndoU-like"/>
    <property type="match status" value="1"/>
</dbReference>
<dbReference type="GO" id="GO:0003723">
    <property type="term" value="F:RNA binding"/>
    <property type="evidence" value="ECO:0007669"/>
    <property type="project" value="UniProtKB-KW"/>
</dbReference>
<organism evidence="12 13">
    <name type="scientific">Paenibacillus sonchi</name>
    <dbReference type="NCBI Taxonomy" id="373687"/>
    <lineage>
        <taxon>Bacteria</taxon>
        <taxon>Bacillati</taxon>
        <taxon>Bacillota</taxon>
        <taxon>Bacilli</taxon>
        <taxon>Bacillales</taxon>
        <taxon>Paenibacillaceae</taxon>
        <taxon>Paenibacillus</taxon>
        <taxon>Paenibacillus sonchi group</taxon>
    </lineage>
</organism>
<evidence type="ECO:0000313" key="13">
    <source>
        <dbReference type="Proteomes" id="UP000595841"/>
    </source>
</evidence>
<dbReference type="Proteomes" id="UP000595841">
    <property type="component" value="Chromosome"/>
</dbReference>
<dbReference type="InterPro" id="IPR039787">
    <property type="entry name" value="ENDOU"/>
</dbReference>
<evidence type="ECO:0000256" key="7">
    <source>
        <dbReference type="ARBA" id="ARBA00022801"/>
    </source>
</evidence>
<keyword evidence="9" id="KW-0464">Manganese</keyword>
<comment type="cofactor">
    <cofactor evidence="1">
        <name>Mn(2+)</name>
        <dbReference type="ChEBI" id="CHEBI:29035"/>
    </cofactor>
</comment>
<keyword evidence="5" id="KW-0479">Metal-binding</keyword>